<accession>A0A290ZGS9</accession>
<sequence>MHDDDEPIGTLLGRRQALTLLGAAGAALTLAGAAPAAPGEVTPEVDCVARPDQTEGPYFVDERLNRSDIRSDPSTGALSPGIPLTLSFTVLQIQSATCRPLPGAVVDLWQCDALGLYSDIPSEGTSGRKFLRGHQVSDSTGLARFVTILPGWYRGRTVHHHFKIRTTGASGGAYEFTSQLYLEEAFKANYLKQPPYSSKGSPDTTNARDGIYAQGGSQLLLKPTGSTSAGYAANFAIGLDLSDTGVGAPD</sequence>
<dbReference type="Pfam" id="PF00775">
    <property type="entry name" value="Dioxygenase_C"/>
    <property type="match status" value="1"/>
</dbReference>
<dbReference type="PROSITE" id="PS51318">
    <property type="entry name" value="TAT"/>
    <property type="match status" value="1"/>
</dbReference>
<gene>
    <name evidence="2" type="ORF">CNX65_16375</name>
</gene>
<organism evidence="2 3">
    <name type="scientific">Actinosynnema pretiosum</name>
    <dbReference type="NCBI Taxonomy" id="42197"/>
    <lineage>
        <taxon>Bacteria</taxon>
        <taxon>Bacillati</taxon>
        <taxon>Actinomycetota</taxon>
        <taxon>Actinomycetes</taxon>
        <taxon>Pseudonocardiales</taxon>
        <taxon>Pseudonocardiaceae</taxon>
        <taxon>Actinosynnema</taxon>
    </lineage>
</organism>
<dbReference type="Proteomes" id="UP000218505">
    <property type="component" value="Chromosome"/>
</dbReference>
<keyword evidence="3" id="KW-1185">Reference proteome</keyword>
<dbReference type="InterPro" id="IPR015889">
    <property type="entry name" value="Intradiol_dOase_core"/>
</dbReference>
<protein>
    <submittedName>
        <fullName evidence="2">Twin-arginine translocation pathway signal protein</fullName>
    </submittedName>
</protein>
<dbReference type="Gene3D" id="2.60.130.10">
    <property type="entry name" value="Aromatic compound dioxygenase"/>
    <property type="match status" value="1"/>
</dbReference>
<evidence type="ECO:0000313" key="2">
    <source>
        <dbReference type="EMBL" id="ATE58206.1"/>
    </source>
</evidence>
<dbReference type="AlphaFoldDB" id="A0A290ZGS9"/>
<proteinExistence type="predicted"/>
<dbReference type="CDD" id="cd03457">
    <property type="entry name" value="intradiol_dioxygenase_like"/>
    <property type="match status" value="1"/>
</dbReference>
<dbReference type="PANTHER" id="PTHR34315:SF1">
    <property type="entry name" value="INTRADIOL RING-CLEAVAGE DIOXYGENASES DOMAIN-CONTAINING PROTEIN-RELATED"/>
    <property type="match status" value="1"/>
</dbReference>
<dbReference type="KEGG" id="apre:CNX65_16375"/>
<dbReference type="InterPro" id="IPR000627">
    <property type="entry name" value="Intradiol_dOase_C"/>
</dbReference>
<feature type="domain" description="Intradiol ring-cleavage dioxygenases" evidence="1">
    <location>
        <begin position="55"/>
        <end position="157"/>
    </location>
</feature>
<dbReference type="RefSeq" id="WP_096497819.1">
    <property type="nucleotide sequence ID" value="NZ_CP023445.1"/>
</dbReference>
<dbReference type="GO" id="GO:0008199">
    <property type="term" value="F:ferric iron binding"/>
    <property type="evidence" value="ECO:0007669"/>
    <property type="project" value="InterPro"/>
</dbReference>
<dbReference type="EMBL" id="CP023445">
    <property type="protein sequence ID" value="ATE58206.1"/>
    <property type="molecule type" value="Genomic_DNA"/>
</dbReference>
<dbReference type="GO" id="GO:0016702">
    <property type="term" value="F:oxidoreductase activity, acting on single donors with incorporation of molecular oxygen, incorporation of two atoms of oxygen"/>
    <property type="evidence" value="ECO:0007669"/>
    <property type="project" value="InterPro"/>
</dbReference>
<dbReference type="PANTHER" id="PTHR34315">
    <property type="match status" value="1"/>
</dbReference>
<reference evidence="2" key="1">
    <citation type="submission" date="2017-09" db="EMBL/GenBank/DDBJ databases">
        <title>Complete Genome Sequence of ansamitocin-producing Bacterium Actinosynnema pretiosum X47.</title>
        <authorList>
            <person name="Cao G."/>
            <person name="Zong G."/>
            <person name="Zhong C."/>
            <person name="Fu J."/>
        </authorList>
    </citation>
    <scope>NUCLEOTIDE SEQUENCE [LARGE SCALE GENOMIC DNA]</scope>
    <source>
        <strain evidence="2">X47</strain>
    </source>
</reference>
<evidence type="ECO:0000313" key="3">
    <source>
        <dbReference type="Proteomes" id="UP000218505"/>
    </source>
</evidence>
<dbReference type="SUPFAM" id="SSF49482">
    <property type="entry name" value="Aromatic compound dioxygenase"/>
    <property type="match status" value="1"/>
</dbReference>
<dbReference type="InterPro" id="IPR006311">
    <property type="entry name" value="TAT_signal"/>
</dbReference>
<name>A0A290ZGS9_9PSEU</name>
<evidence type="ECO:0000259" key="1">
    <source>
        <dbReference type="Pfam" id="PF00775"/>
    </source>
</evidence>